<gene>
    <name evidence="1" type="ORF">SAMN05444380_105115</name>
</gene>
<dbReference type="Pfam" id="PF02082">
    <property type="entry name" value="Rrf2"/>
    <property type="match status" value="1"/>
</dbReference>
<dbReference type="InterPro" id="IPR036388">
    <property type="entry name" value="WH-like_DNA-bd_sf"/>
</dbReference>
<dbReference type="NCBIfam" id="TIGR00738">
    <property type="entry name" value="rrf2_super"/>
    <property type="match status" value="1"/>
</dbReference>
<dbReference type="InterPro" id="IPR036390">
    <property type="entry name" value="WH_DNA-bd_sf"/>
</dbReference>
<dbReference type="InterPro" id="IPR030489">
    <property type="entry name" value="TR_Rrf2-type_CS"/>
</dbReference>
<dbReference type="SUPFAM" id="SSF46785">
    <property type="entry name" value="Winged helix' DNA-binding domain"/>
    <property type="match status" value="1"/>
</dbReference>
<dbReference type="RefSeq" id="WP_010526656.1">
    <property type="nucleotide sequence ID" value="NZ_AFSL01000014.1"/>
</dbReference>
<proteinExistence type="predicted"/>
<dbReference type="EMBL" id="FONA01000005">
    <property type="protein sequence ID" value="SFE01554.1"/>
    <property type="molecule type" value="Genomic_DNA"/>
</dbReference>
<dbReference type="PROSITE" id="PS51197">
    <property type="entry name" value="HTH_RRF2_2"/>
    <property type="match status" value="1"/>
</dbReference>
<evidence type="ECO:0000313" key="2">
    <source>
        <dbReference type="Proteomes" id="UP000181976"/>
    </source>
</evidence>
<dbReference type="OrthoDB" id="9808360at2"/>
<organism evidence="1 2">
    <name type="scientific">Thermophagus xiamenensis</name>
    <dbReference type="NCBI Taxonomy" id="385682"/>
    <lineage>
        <taxon>Bacteria</taxon>
        <taxon>Pseudomonadati</taxon>
        <taxon>Bacteroidota</taxon>
        <taxon>Bacteroidia</taxon>
        <taxon>Marinilabiliales</taxon>
        <taxon>Marinilabiliaceae</taxon>
        <taxon>Thermophagus</taxon>
    </lineage>
</organism>
<evidence type="ECO:0000313" key="1">
    <source>
        <dbReference type="EMBL" id="SFE01554.1"/>
    </source>
</evidence>
<dbReference type="PANTHER" id="PTHR33221">
    <property type="entry name" value="WINGED HELIX-TURN-HELIX TRANSCRIPTIONAL REGULATOR, RRF2 FAMILY"/>
    <property type="match status" value="1"/>
</dbReference>
<keyword evidence="2" id="KW-1185">Reference proteome</keyword>
<name>A0A1I1X280_9BACT</name>
<dbReference type="PANTHER" id="PTHR33221:SF14">
    <property type="entry name" value="HTH-TYPE TRANSCRIPTIONAL REGULATOR AQ_268-RELATED"/>
    <property type="match status" value="1"/>
</dbReference>
<protein>
    <submittedName>
        <fullName evidence="1">Transcriptional regulator, BadM/Rrf2 family</fullName>
    </submittedName>
</protein>
<dbReference type="InParanoid" id="A0A1I1X280"/>
<reference evidence="1 2" key="1">
    <citation type="submission" date="2016-10" db="EMBL/GenBank/DDBJ databases">
        <authorList>
            <person name="de Groot N.N."/>
        </authorList>
    </citation>
    <scope>NUCLEOTIDE SEQUENCE [LARGE SCALE GENOMIC DNA]</scope>
    <source>
        <strain evidence="1 2">DSM 19012</strain>
    </source>
</reference>
<sequence>MLSKSSEYAIRAMVSVQLQNWEDKRPGVADVAHHIEAPVAFTAKILQTLTRSRLLHSAKGRGGGFFFSDGDDDVTLLQIIKVIEGEGIFHRCGFGLKNCSDDNPCPLHHQYKEVRDGFEKIVKNATVRSLAAKIRDGKAVLNSLEQDDWA</sequence>
<dbReference type="InterPro" id="IPR000944">
    <property type="entry name" value="Tscrpt_reg_Rrf2"/>
</dbReference>
<dbReference type="AlphaFoldDB" id="A0A1I1X280"/>
<dbReference type="STRING" id="385682.SAMN05444380_105115"/>
<dbReference type="eggNOG" id="COG1959">
    <property type="taxonomic scope" value="Bacteria"/>
</dbReference>
<dbReference type="GO" id="GO:0003700">
    <property type="term" value="F:DNA-binding transcription factor activity"/>
    <property type="evidence" value="ECO:0007669"/>
    <property type="project" value="TreeGrafter"/>
</dbReference>
<dbReference type="GO" id="GO:0005829">
    <property type="term" value="C:cytosol"/>
    <property type="evidence" value="ECO:0007669"/>
    <property type="project" value="TreeGrafter"/>
</dbReference>
<dbReference type="PROSITE" id="PS01332">
    <property type="entry name" value="HTH_RRF2_1"/>
    <property type="match status" value="1"/>
</dbReference>
<dbReference type="Proteomes" id="UP000181976">
    <property type="component" value="Unassembled WGS sequence"/>
</dbReference>
<dbReference type="Gene3D" id="1.10.10.10">
    <property type="entry name" value="Winged helix-like DNA-binding domain superfamily/Winged helix DNA-binding domain"/>
    <property type="match status" value="1"/>
</dbReference>
<accession>A0A1I1X280</accession>